<evidence type="ECO:0000313" key="13">
    <source>
        <dbReference type="Proteomes" id="UP000261764"/>
    </source>
</evidence>
<dbReference type="Gene3D" id="1.10.10.1800">
    <property type="entry name" value="tRNA uridine 5-carboxymethylaminomethyl modification enzyme MnmG/GidA"/>
    <property type="match status" value="1"/>
</dbReference>
<comment type="function">
    <text evidence="10">NAD-binding protein involved in the addition of a carboxymethylaminomethyl (cmnm) group at the wobble position (U34) of certain tRNAs, forming tRNA-cmnm(5)s(2)U34.</text>
</comment>
<evidence type="ECO:0000256" key="6">
    <source>
        <dbReference type="ARBA" id="ARBA00022827"/>
    </source>
</evidence>
<dbReference type="EMBL" id="HG937516">
    <property type="protein sequence ID" value="CDN40447.1"/>
    <property type="molecule type" value="Genomic_DNA"/>
</dbReference>
<dbReference type="Proteomes" id="UP000261764">
    <property type="component" value="Chromosome I"/>
</dbReference>
<dbReference type="InterPro" id="IPR020595">
    <property type="entry name" value="MnmG-rel_CS"/>
</dbReference>
<feature type="binding site" evidence="10">
    <location>
        <begin position="8"/>
        <end position="13"/>
    </location>
    <ligand>
        <name>FAD</name>
        <dbReference type="ChEBI" id="CHEBI:57692"/>
    </ligand>
</feature>
<dbReference type="Pfam" id="PF21680">
    <property type="entry name" value="GIDA_C_1st"/>
    <property type="match status" value="1"/>
</dbReference>
<sequence>MKKVVVIGAGHAGLEAAFSAAKLGCLVYLVVLDKKSVANCPCNPSIGGPAKGIVTREIDALGGMQAKAADACALQMKLLNSSKGPGVQALRAQIDKKQYHHWFLKKITKQKNIILVEDEVVEIVTKKQKVTGVNLKKQKHLAADAVILTTGTYLQSVTHTGKNNQNAGPDGFKNSHHLSANLVALGFKLLRLKTGTPPRIDKNSIDYSQTTIEPGTDANLAFSFSTKKFLKLSKQLPCYLIHTNQLTHQIIQENISRSAVYGGQISGIGPRYCPSIEDKVMRFQDKNRHQLFIEPESISLDTMYLAGLSTSFDEKTQDQIIRTLPGLKNCKVIRYGYAIEYDAIDPIQLLPTLETKLIKNLYSAGQINGTSGYEEAAGQGIMAGINAALKLFKKKPFILSRNEAYIGVMIDDIVTKGVSDPYRLLTSRAEHRLLLRNDNAQTRLIKKAKSLKMIDQKQYLSYLASQKRIKQVLKFLETKKIGQFEQLRKLTNNTNLSLRHYLSRPEITLKKLLTLIKKNFNKLTYAEMLQVEINVKYAGYIKNSEKNLTQIGSLKNVVLSQKIDYKKVPNLSNEAVDKLNSIKPINLDQASRISGINFPDLVAVKNYINKSKQNDK</sequence>
<dbReference type="Gene3D" id="1.10.150.570">
    <property type="entry name" value="GidA associated domain, C-terminal subdomain"/>
    <property type="match status" value="1"/>
</dbReference>
<dbReference type="SUPFAM" id="SSF51905">
    <property type="entry name" value="FAD/NAD(P)-binding domain"/>
    <property type="match status" value="1"/>
</dbReference>
<dbReference type="InterPro" id="IPR044920">
    <property type="entry name" value="MnmG_C_subdom_sf"/>
</dbReference>
<evidence type="ECO:0000313" key="12">
    <source>
        <dbReference type="EMBL" id="CDN40447.1"/>
    </source>
</evidence>
<evidence type="ECO:0000256" key="5">
    <source>
        <dbReference type="ARBA" id="ARBA00022694"/>
    </source>
</evidence>
<evidence type="ECO:0000256" key="8">
    <source>
        <dbReference type="ARBA" id="ARBA00025948"/>
    </source>
</evidence>
<dbReference type="HAMAP" id="MF_00129">
    <property type="entry name" value="MnmG_GidA"/>
    <property type="match status" value="1"/>
</dbReference>
<keyword evidence="13" id="KW-1185">Reference proteome</keyword>
<evidence type="ECO:0000256" key="7">
    <source>
        <dbReference type="ARBA" id="ARBA00023027"/>
    </source>
</evidence>
<feature type="domain" description="tRNA uridine 5-carboxymethylaminomethyl modification enzyme C-terminal subdomain" evidence="11">
    <location>
        <begin position="535"/>
        <end position="606"/>
    </location>
</feature>
<dbReference type="PRINTS" id="PR00411">
    <property type="entry name" value="PNDRDTASEI"/>
</dbReference>
<dbReference type="InterPro" id="IPR040131">
    <property type="entry name" value="MnmG_N"/>
</dbReference>
<dbReference type="SMART" id="SM01228">
    <property type="entry name" value="GIDA_assoc_3"/>
    <property type="match status" value="1"/>
</dbReference>
<dbReference type="NCBIfam" id="TIGR00136">
    <property type="entry name" value="mnmG_gidA"/>
    <property type="match status" value="1"/>
</dbReference>
<keyword evidence="7 10" id="KW-0520">NAD</keyword>
<dbReference type="GO" id="GO:0005829">
    <property type="term" value="C:cytosol"/>
    <property type="evidence" value="ECO:0007669"/>
    <property type="project" value="TreeGrafter"/>
</dbReference>
<dbReference type="GO" id="GO:0002098">
    <property type="term" value="P:tRNA wobble uridine modification"/>
    <property type="evidence" value="ECO:0007669"/>
    <property type="project" value="InterPro"/>
</dbReference>
<dbReference type="AlphaFoldDB" id="A0A292IIV2"/>
<keyword evidence="4 10" id="KW-0285">Flavoprotein</keyword>
<comment type="similarity">
    <text evidence="2 10">Belongs to the MnmG family.</text>
</comment>
<comment type="subunit">
    <text evidence="8 10">Homodimer. Heterotetramer of two MnmE and two MnmG subunits.</text>
</comment>
<evidence type="ECO:0000256" key="4">
    <source>
        <dbReference type="ARBA" id="ARBA00022630"/>
    </source>
</evidence>
<feature type="binding site" evidence="10">
    <location>
        <begin position="269"/>
        <end position="283"/>
    </location>
    <ligand>
        <name>NAD(+)</name>
        <dbReference type="ChEBI" id="CHEBI:57540"/>
    </ligand>
</feature>
<dbReference type="RefSeq" id="WP_343251794.1">
    <property type="nucleotide sequence ID" value="NZ_HG937516.1"/>
</dbReference>
<dbReference type="InterPro" id="IPR002218">
    <property type="entry name" value="MnmG-rel"/>
</dbReference>
<evidence type="ECO:0000256" key="1">
    <source>
        <dbReference type="ARBA" id="ARBA00001974"/>
    </source>
</evidence>
<gene>
    <name evidence="10" type="primary">mnmG</name>
    <name evidence="10" type="synonym">gidA</name>
    <name evidence="12" type="ORF">MAMA39_03270</name>
</gene>
<keyword evidence="5 10" id="KW-0819">tRNA processing</keyword>
<feature type="binding site" evidence="10">
    <location>
        <position position="175"/>
    </location>
    <ligand>
        <name>FAD</name>
        <dbReference type="ChEBI" id="CHEBI:57692"/>
    </ligand>
</feature>
<evidence type="ECO:0000256" key="3">
    <source>
        <dbReference type="ARBA" id="ARBA00020461"/>
    </source>
</evidence>
<dbReference type="InterPro" id="IPR047001">
    <property type="entry name" value="MnmG_C_subdom"/>
</dbReference>
<accession>A0A292IIV2</accession>
<dbReference type="KEGG" id="mamp:MAMA39_03270"/>
<dbReference type="InterPro" id="IPR049312">
    <property type="entry name" value="GIDA_C_N"/>
</dbReference>
<dbReference type="Pfam" id="PF01134">
    <property type="entry name" value="GIDA"/>
    <property type="match status" value="1"/>
</dbReference>
<dbReference type="Gene3D" id="3.50.50.60">
    <property type="entry name" value="FAD/NAD(P)-binding domain"/>
    <property type="match status" value="2"/>
</dbReference>
<comment type="subcellular location">
    <subcellularLocation>
        <location evidence="10">Cytoplasm</location>
    </subcellularLocation>
</comment>
<name>A0A292IIV2_9MOLU</name>
<dbReference type="FunFam" id="3.50.50.60:FF:000002">
    <property type="entry name" value="tRNA uridine 5-carboxymethylaminomethyl modification enzyme MnmG"/>
    <property type="match status" value="1"/>
</dbReference>
<dbReference type="GO" id="GO:0050660">
    <property type="term" value="F:flavin adenine dinucleotide binding"/>
    <property type="evidence" value="ECO:0007669"/>
    <property type="project" value="UniProtKB-UniRule"/>
</dbReference>
<dbReference type="InterPro" id="IPR004416">
    <property type="entry name" value="MnmG"/>
</dbReference>
<evidence type="ECO:0000256" key="10">
    <source>
        <dbReference type="HAMAP-Rule" id="MF_00129"/>
    </source>
</evidence>
<proteinExistence type="inferred from homology"/>
<comment type="cofactor">
    <cofactor evidence="1 10">
        <name>FAD</name>
        <dbReference type="ChEBI" id="CHEBI:57692"/>
    </cofactor>
</comment>
<evidence type="ECO:0000256" key="9">
    <source>
        <dbReference type="ARBA" id="ARBA00031800"/>
    </source>
</evidence>
<feature type="binding site" evidence="10">
    <location>
        <position position="366"/>
    </location>
    <ligand>
        <name>FAD</name>
        <dbReference type="ChEBI" id="CHEBI:57692"/>
    </ligand>
</feature>
<evidence type="ECO:0000256" key="2">
    <source>
        <dbReference type="ARBA" id="ARBA00007653"/>
    </source>
</evidence>
<dbReference type="PRINTS" id="PR00368">
    <property type="entry name" value="FADPNR"/>
</dbReference>
<dbReference type="PANTHER" id="PTHR11806">
    <property type="entry name" value="GLUCOSE INHIBITED DIVISION PROTEIN A"/>
    <property type="match status" value="1"/>
</dbReference>
<reference evidence="12 13" key="1">
    <citation type="journal article" date="2015" name="Clin. Infect. Dis.">
        <title>Genomic Investigations unmask Mycoplasma amphoriforme, a new respiratory pathogen.</title>
        <authorList>
            <person name="Gillespie S.H."/>
            <person name="Ling C.L."/>
            <person name="Oravcova K."/>
            <person name="Pinheiro M."/>
            <person name="Wells L."/>
            <person name="Bryant J.M."/>
            <person name="McHugh T.D."/>
            <person name="Bebear C."/>
            <person name="Webster D."/>
            <person name="Harris S.R."/>
            <person name="Seth-Smith H.M."/>
            <person name="Thomson N.R."/>
        </authorList>
    </citation>
    <scope>NUCLEOTIDE SEQUENCE [LARGE SCALE GENOMIC DNA]</scope>
    <source>
        <strain evidence="12 13">A39</strain>
    </source>
</reference>
<dbReference type="Pfam" id="PF13932">
    <property type="entry name" value="SAM_GIDA_C"/>
    <property type="match status" value="1"/>
</dbReference>
<protein>
    <recommendedName>
        <fullName evidence="3 10">tRNA uridine 5-carboxymethylaminomethyl modification enzyme MnmG</fullName>
    </recommendedName>
    <alternativeName>
        <fullName evidence="9 10">Glucose-inhibited division protein A</fullName>
    </alternativeName>
</protein>
<feature type="binding site" evidence="10">
    <location>
        <position position="120"/>
    </location>
    <ligand>
        <name>FAD</name>
        <dbReference type="ChEBI" id="CHEBI:57692"/>
    </ligand>
</feature>
<keyword evidence="10" id="KW-0963">Cytoplasm</keyword>
<keyword evidence="6 10" id="KW-0274">FAD</keyword>
<evidence type="ECO:0000259" key="11">
    <source>
        <dbReference type="SMART" id="SM01228"/>
    </source>
</evidence>
<dbReference type="PROSITE" id="PS01281">
    <property type="entry name" value="GIDA_2"/>
    <property type="match status" value="1"/>
</dbReference>
<dbReference type="InterPro" id="IPR036188">
    <property type="entry name" value="FAD/NAD-bd_sf"/>
</dbReference>
<dbReference type="PANTHER" id="PTHR11806:SF0">
    <property type="entry name" value="PROTEIN MTO1 HOMOLOG, MITOCHONDRIAL"/>
    <property type="match status" value="1"/>
</dbReference>
<dbReference type="InterPro" id="IPR026904">
    <property type="entry name" value="MnmG_C"/>
</dbReference>
<organism evidence="12 13">
    <name type="scientific">Mycoplasma amphoriforme A39</name>
    <dbReference type="NCBI Taxonomy" id="572419"/>
    <lineage>
        <taxon>Bacteria</taxon>
        <taxon>Bacillati</taxon>
        <taxon>Mycoplasmatota</taxon>
        <taxon>Mollicutes</taxon>
        <taxon>Mycoplasmataceae</taxon>
        <taxon>Mycoplasma</taxon>
    </lineage>
</organism>
<dbReference type="PROSITE" id="PS01280">
    <property type="entry name" value="GIDA_1"/>
    <property type="match status" value="1"/>
</dbReference>
<dbReference type="GO" id="GO:0030488">
    <property type="term" value="P:tRNA methylation"/>
    <property type="evidence" value="ECO:0007669"/>
    <property type="project" value="TreeGrafter"/>
</dbReference>